<protein>
    <recommendedName>
        <fullName evidence="5">SRPBCC family protein</fullName>
    </recommendedName>
</protein>
<dbReference type="EMBL" id="RQFL01000007">
    <property type="protein sequence ID" value="TGK94825.1"/>
    <property type="molecule type" value="Genomic_DNA"/>
</dbReference>
<accession>A0A4R9IU73</accession>
<dbReference type="OrthoDB" id="343765at2"/>
<reference evidence="2" key="1">
    <citation type="submission" date="2018-10" db="EMBL/GenBank/DDBJ databases">
        <authorList>
            <person name="Vincent A.T."/>
            <person name="Schiettekatte O."/>
            <person name="Bourhy P."/>
            <person name="Veyrier F.J."/>
            <person name="Picardeau M."/>
        </authorList>
    </citation>
    <scope>NUCLEOTIDE SEQUENCE</scope>
    <source>
        <strain evidence="2">201800281</strain>
    </source>
</reference>
<evidence type="ECO:0000313" key="3">
    <source>
        <dbReference type="Proteomes" id="UP000297394"/>
    </source>
</evidence>
<dbReference type="AlphaFoldDB" id="A0A4R9IU73"/>
<gene>
    <name evidence="1" type="ORF">EHQ23_15030</name>
    <name evidence="2" type="ORF">EHQ26_02460</name>
</gene>
<evidence type="ECO:0000313" key="1">
    <source>
        <dbReference type="EMBL" id="TGK85927.1"/>
    </source>
</evidence>
<organism evidence="1 3">
    <name type="scientific">Leptospira bourretii</name>
    <dbReference type="NCBI Taxonomy" id="2484962"/>
    <lineage>
        <taxon>Bacteria</taxon>
        <taxon>Pseudomonadati</taxon>
        <taxon>Spirochaetota</taxon>
        <taxon>Spirochaetia</taxon>
        <taxon>Leptospirales</taxon>
        <taxon>Leptospiraceae</taxon>
        <taxon>Leptospira</taxon>
    </lineage>
</organism>
<proteinExistence type="predicted"/>
<reference evidence="3 4" key="2">
    <citation type="journal article" date="2019" name="PLoS Negl. Trop. Dis.">
        <title>Revisiting the worldwide diversity of Leptospira species in the environment.</title>
        <authorList>
            <person name="Vincent A.T."/>
            <person name="Schiettekatte O."/>
            <person name="Bourhy P."/>
            <person name="Veyrier F.J."/>
            <person name="Picardeau M."/>
        </authorList>
    </citation>
    <scope>NUCLEOTIDE SEQUENCE [LARGE SCALE GENOMIC DNA]</scope>
    <source>
        <strain evidence="1 3">201800280</strain>
        <strain evidence="4">201800281</strain>
    </source>
</reference>
<sequence length="151" mass="17504">MIWYLRVFGVFVLVFAVAVFRQSTTKVERTWDVTNKPEQVQKVLYDSYQPKSFRTPVVGETWETKVMGEVVKCTTTVANSQGNSEFQITSEGFKHYQVLKETYRLESTQNGVRIHGIWDLETKPNTISKLLFLFFSDADLNYIADGKQKLF</sequence>
<comment type="caution">
    <text evidence="1">The sequence shown here is derived from an EMBL/GenBank/DDBJ whole genome shotgun (WGS) entry which is preliminary data.</text>
</comment>
<name>A0A4R9IU73_9LEPT</name>
<evidence type="ECO:0000313" key="4">
    <source>
        <dbReference type="Proteomes" id="UP000297918"/>
    </source>
</evidence>
<dbReference type="Proteomes" id="UP000297394">
    <property type="component" value="Unassembled WGS sequence"/>
</dbReference>
<dbReference type="EMBL" id="RQFM01000022">
    <property type="protein sequence ID" value="TGK85927.1"/>
    <property type="molecule type" value="Genomic_DNA"/>
</dbReference>
<dbReference type="RefSeq" id="WP_135748497.1">
    <property type="nucleotide sequence ID" value="NZ_RQFL01000007.1"/>
</dbReference>
<keyword evidence="4" id="KW-1185">Reference proteome</keyword>
<evidence type="ECO:0000313" key="2">
    <source>
        <dbReference type="EMBL" id="TGK94825.1"/>
    </source>
</evidence>
<evidence type="ECO:0008006" key="5">
    <source>
        <dbReference type="Google" id="ProtNLM"/>
    </source>
</evidence>
<dbReference type="Proteomes" id="UP000297918">
    <property type="component" value="Unassembled WGS sequence"/>
</dbReference>